<dbReference type="Proteomes" id="UP000237381">
    <property type="component" value="Unassembled WGS sequence"/>
</dbReference>
<dbReference type="InterPro" id="IPR015424">
    <property type="entry name" value="PyrdxlP-dep_Trfase"/>
</dbReference>
<dbReference type="RefSeq" id="WP_227473392.1">
    <property type="nucleotide sequence ID" value="NZ_PQGA01000008.1"/>
</dbReference>
<dbReference type="SUPFAM" id="SSF53383">
    <property type="entry name" value="PLP-dependent transferases"/>
    <property type="match status" value="1"/>
</dbReference>
<reference evidence="1 2" key="1">
    <citation type="submission" date="2018-01" db="EMBL/GenBank/DDBJ databases">
        <title>Genomic Encyclopedia of Type Strains, Phase III (KMG-III): the genomes of soil and plant-associated and newly described type strains.</title>
        <authorList>
            <person name="Whitman W."/>
        </authorList>
    </citation>
    <scope>NUCLEOTIDE SEQUENCE [LARGE SCALE GENOMIC DNA]</scope>
    <source>
        <strain evidence="1 2">JCM 18070</strain>
    </source>
</reference>
<dbReference type="AlphaFoldDB" id="A0A2S4M7P5"/>
<dbReference type="EMBL" id="PQGA01000008">
    <property type="protein sequence ID" value="POR50691.1"/>
    <property type="molecule type" value="Genomic_DNA"/>
</dbReference>
<name>A0A2S4M7P5_9BURK</name>
<sequence>MRRTAAIFGFDDSAVQQMKLAEALIKQGVILAPGAVFSPKADHVSGYCRFNVAYLADKRFAAALSACA</sequence>
<accession>A0A2S4M7P5</accession>
<evidence type="ECO:0000313" key="2">
    <source>
        <dbReference type="Proteomes" id="UP000237381"/>
    </source>
</evidence>
<evidence type="ECO:0000313" key="1">
    <source>
        <dbReference type="EMBL" id="POR50691.1"/>
    </source>
</evidence>
<dbReference type="InterPro" id="IPR015422">
    <property type="entry name" value="PyrdxlP-dep_Trfase_small"/>
</dbReference>
<comment type="caution">
    <text evidence="1">The sequence shown here is derived from an EMBL/GenBank/DDBJ whole genome shotgun (WGS) entry which is preliminary data.</text>
</comment>
<proteinExistence type="predicted"/>
<gene>
    <name evidence="1" type="ORF">B0G62_108183</name>
</gene>
<dbReference type="Gene3D" id="3.90.1150.10">
    <property type="entry name" value="Aspartate Aminotransferase, domain 1"/>
    <property type="match status" value="1"/>
</dbReference>
<keyword evidence="2" id="KW-1185">Reference proteome</keyword>
<evidence type="ECO:0008006" key="3">
    <source>
        <dbReference type="Google" id="ProtNLM"/>
    </source>
</evidence>
<organism evidence="1 2">
    <name type="scientific">Paraburkholderia eburnea</name>
    <dbReference type="NCBI Taxonomy" id="1189126"/>
    <lineage>
        <taxon>Bacteria</taxon>
        <taxon>Pseudomonadati</taxon>
        <taxon>Pseudomonadota</taxon>
        <taxon>Betaproteobacteria</taxon>
        <taxon>Burkholderiales</taxon>
        <taxon>Burkholderiaceae</taxon>
        <taxon>Paraburkholderia</taxon>
    </lineage>
</organism>
<protein>
    <recommendedName>
        <fullName evidence="3">Aminotransferase class I and II</fullName>
    </recommendedName>
</protein>